<dbReference type="Proteomes" id="UP000253083">
    <property type="component" value="Unassembled WGS sequence"/>
</dbReference>
<keyword evidence="2" id="KW-1185">Reference proteome</keyword>
<reference evidence="1 2" key="1">
    <citation type="submission" date="2018-06" db="EMBL/GenBank/DDBJ databases">
        <title>Genomic Encyclopedia of Type Strains, Phase IV (KMG-IV): sequencing the most valuable type-strain genomes for metagenomic binning, comparative biology and taxonomic classification.</title>
        <authorList>
            <person name="Goeker M."/>
        </authorList>
    </citation>
    <scope>NUCLEOTIDE SEQUENCE [LARGE SCALE GENOMIC DNA]</scope>
    <source>
        <strain evidence="1 2">DSM 24032</strain>
    </source>
</reference>
<organism evidence="1 2">
    <name type="scientific">Arenicella xantha</name>
    <dbReference type="NCBI Taxonomy" id="644221"/>
    <lineage>
        <taxon>Bacteria</taxon>
        <taxon>Pseudomonadati</taxon>
        <taxon>Pseudomonadota</taxon>
        <taxon>Gammaproteobacteria</taxon>
        <taxon>Arenicellales</taxon>
        <taxon>Arenicellaceae</taxon>
        <taxon>Arenicella</taxon>
    </lineage>
</organism>
<comment type="caution">
    <text evidence="1">The sequence shown here is derived from an EMBL/GenBank/DDBJ whole genome shotgun (WGS) entry which is preliminary data.</text>
</comment>
<evidence type="ECO:0000313" key="2">
    <source>
        <dbReference type="Proteomes" id="UP000253083"/>
    </source>
</evidence>
<sequence length="110" mass="12778">MGIEFSYRDLKKDMLSHKALALLSEFALIWHANTGELIDLELDDAVIQVLRNSKRSKDRRLRSIYLHLRAEFSNKIESSLTECDGMLADQLMAHITRGRKCHLFDREFVA</sequence>
<dbReference type="EMBL" id="QNRT01000002">
    <property type="protein sequence ID" value="RBP51084.1"/>
    <property type="molecule type" value="Genomic_DNA"/>
</dbReference>
<dbReference type="InParanoid" id="A0A395JNC4"/>
<protein>
    <submittedName>
        <fullName evidence="1">Uncharacterized protein</fullName>
    </submittedName>
</protein>
<dbReference type="AlphaFoldDB" id="A0A395JNC4"/>
<proteinExistence type="predicted"/>
<dbReference type="RefSeq" id="WP_113953880.1">
    <property type="nucleotide sequence ID" value="NZ_QNRT01000002.1"/>
</dbReference>
<evidence type="ECO:0000313" key="1">
    <source>
        <dbReference type="EMBL" id="RBP51084.1"/>
    </source>
</evidence>
<gene>
    <name evidence="1" type="ORF">DFR28_102503</name>
</gene>
<accession>A0A395JNC4</accession>
<name>A0A395JNC4_9GAMM</name>